<dbReference type="Proteomes" id="UP000694564">
    <property type="component" value="Chromosome 14"/>
</dbReference>
<dbReference type="Ensembl" id="ENSSVLT00005024066.1">
    <property type="protein sequence ID" value="ENSSVLP00005021605.1"/>
    <property type="gene ID" value="ENSSVLG00005017247.1"/>
</dbReference>
<reference evidence="2" key="2">
    <citation type="submission" date="2025-09" db="UniProtKB">
        <authorList>
            <consortium name="Ensembl"/>
        </authorList>
    </citation>
    <scope>IDENTIFICATION</scope>
</reference>
<name>A0A8D2DBH2_SCIVU</name>
<keyword evidence="3" id="KW-1185">Reference proteome</keyword>
<organism evidence="2 3">
    <name type="scientific">Sciurus vulgaris</name>
    <name type="common">Eurasian red squirrel</name>
    <dbReference type="NCBI Taxonomy" id="55149"/>
    <lineage>
        <taxon>Eukaryota</taxon>
        <taxon>Metazoa</taxon>
        <taxon>Chordata</taxon>
        <taxon>Craniata</taxon>
        <taxon>Vertebrata</taxon>
        <taxon>Euteleostomi</taxon>
        <taxon>Mammalia</taxon>
        <taxon>Eutheria</taxon>
        <taxon>Euarchontoglires</taxon>
        <taxon>Glires</taxon>
        <taxon>Rodentia</taxon>
        <taxon>Sciuromorpha</taxon>
        <taxon>Sciuridae</taxon>
        <taxon>Sciurinae</taxon>
        <taxon>Sciurini</taxon>
        <taxon>Sciurus</taxon>
    </lineage>
</organism>
<feature type="region of interest" description="Disordered" evidence="1">
    <location>
        <begin position="1"/>
        <end position="133"/>
    </location>
</feature>
<evidence type="ECO:0000313" key="3">
    <source>
        <dbReference type="Proteomes" id="UP000694564"/>
    </source>
</evidence>
<proteinExistence type="predicted"/>
<feature type="compositionally biased region" description="Basic and acidic residues" evidence="1">
    <location>
        <begin position="124"/>
        <end position="133"/>
    </location>
</feature>
<sequence length="201" mass="22818">MAHRPKRTFRQRQAQSSDSDDAEDPSAESGRRGSRRPPARRRKARPSGVRAEVAELPRRARGPRGRGPVWASSRRAARAGPRAESSGDQESRTVDLSTDEEDGAHCSSGSKDDQSSSSDNFSSPEEKEFSSIDHRCSFYSGSRRKTRIGRTKMTIFSLDVKHNSSEPDDMRREYHLPESLKTLRQRMTKETSMCYLVFYEF</sequence>
<evidence type="ECO:0000256" key="1">
    <source>
        <dbReference type="SAM" id="MobiDB-lite"/>
    </source>
</evidence>
<protein>
    <submittedName>
        <fullName evidence="2">Uncharacterized protein</fullName>
    </submittedName>
</protein>
<reference evidence="2" key="1">
    <citation type="submission" date="2025-08" db="UniProtKB">
        <authorList>
            <consortium name="Ensembl"/>
        </authorList>
    </citation>
    <scope>IDENTIFICATION</scope>
</reference>
<dbReference type="AlphaFoldDB" id="A0A8D2DBH2"/>
<accession>A0A8D2DBH2</accession>
<feature type="compositionally biased region" description="Low complexity" evidence="1">
    <location>
        <begin position="66"/>
        <end position="86"/>
    </location>
</feature>
<feature type="compositionally biased region" description="Basic residues" evidence="1">
    <location>
        <begin position="1"/>
        <end position="10"/>
    </location>
</feature>
<evidence type="ECO:0000313" key="2">
    <source>
        <dbReference type="Ensembl" id="ENSSVLP00005021605.1"/>
    </source>
</evidence>
<feature type="compositionally biased region" description="Basic residues" evidence="1">
    <location>
        <begin position="32"/>
        <end position="45"/>
    </location>
</feature>